<dbReference type="GO" id="GO:0070979">
    <property type="term" value="P:protein K11-linked ubiquitination"/>
    <property type="evidence" value="ECO:0007669"/>
    <property type="project" value="TreeGrafter"/>
</dbReference>
<dbReference type="AlphaFoldDB" id="A0AAF0DBZ6"/>
<evidence type="ECO:0000256" key="3">
    <source>
        <dbReference type="ARBA" id="ARBA00022776"/>
    </source>
</evidence>
<dbReference type="InterPro" id="IPR024977">
    <property type="entry name" value="Apc4-like_WD40_dom"/>
</dbReference>
<evidence type="ECO:0000256" key="2">
    <source>
        <dbReference type="ARBA" id="ARBA00022618"/>
    </source>
</evidence>
<feature type="compositionally biased region" description="Acidic residues" evidence="6">
    <location>
        <begin position="857"/>
        <end position="877"/>
    </location>
</feature>
<protein>
    <recommendedName>
        <fullName evidence="1">Anaphase-promoting complex subunit 4</fullName>
    </recommendedName>
</protein>
<keyword evidence="10" id="KW-1185">Reference proteome</keyword>
<proteinExistence type="predicted"/>
<dbReference type="InterPro" id="IPR015943">
    <property type="entry name" value="WD40/YVTN_repeat-like_dom_sf"/>
</dbReference>
<evidence type="ECO:0000256" key="6">
    <source>
        <dbReference type="SAM" id="MobiDB-lite"/>
    </source>
</evidence>
<evidence type="ECO:0000313" key="9">
    <source>
        <dbReference type="EMBL" id="WEW54712.1"/>
    </source>
</evidence>
<sequence>MPPHDKIPESQNTDEEIQRFGRLASVSEKQLSAKCKPKILAYCPTMDLIALATEDEQVHVFRLNGQKVFGGFARGGGAGRDGLRVKALRWKANGHLLAVATSDNNVRVLSTYSGKTVHVLACNPTPAYGLSVWSREPVFGPSASICCLGWGVNLTDGKAAAKTVKESQGRLTIEDLLAPETPLSKLPYIKADLPRELALLDIDRALPKLSTLPSTGDDDDIFSSRASIDSIFHSSNKDSDSVDVMLAGFDDGSIHLRIFDSFEIGSISFSKSFDGFTGARALAHASHPMSSTHAFLYETKSEEKEVLWIFSLDLLFITKSGRYLSVLASKITQLQNLLRYIKQVQTQIHLEWKNSQDLPGRYLQNINEDLQEKLTCDFVTAAYHLVVTGDCSAPLKEFLVDQVGERGHRRWEKAMITGYETIRRLTHECLLPALERSSILLSRLIGLSKFHKLSPILGLTTQDLKDCLATVDCLTLLGHKVMVNSGRELAQFLAFSKWLRFEIDLQSADPLSTTAEELMEKADTINHAQTLNYIQGALTRSALLDFIQLGPPESNDDRWSSVDTGDIFYDNYKNLLQKLDTRKSNEVIDVPVLSDLTARLSAQFEKVSERIAETQRRSILERKIRVLGIDNSPDVADLTMNYEVRGLLYLIGYLEREELMRLKNYEGVPMVSVYAASRSKKCSYIRERLLKSCFAYIRITNSTPTVYINRTVLTTINGVSSTKITLDTTISLCKGSIMDIKFIEDGTIMLLWSDGNTSASKHLIHFPYQPDKDPLFSPNYYSSESGDQEQPPPPRDDRITHLDLFDPSSYHATFVRHSFPQQENMDALSIEVNGRQGRRVVCVLYSDRQWYSVLDIDSVDDREEEGERDGEEQEQEQAESLGSQREEHGEDDFMSD</sequence>
<keyword evidence="4" id="KW-0833">Ubl conjugation pathway</keyword>
<organism evidence="9 10">
    <name type="scientific">Emydomyces testavorans</name>
    <dbReference type="NCBI Taxonomy" id="2070801"/>
    <lineage>
        <taxon>Eukaryota</taxon>
        <taxon>Fungi</taxon>
        <taxon>Dikarya</taxon>
        <taxon>Ascomycota</taxon>
        <taxon>Pezizomycotina</taxon>
        <taxon>Eurotiomycetes</taxon>
        <taxon>Eurotiomycetidae</taxon>
        <taxon>Onygenales</taxon>
        <taxon>Nannizziopsiaceae</taxon>
        <taxon>Emydomyces</taxon>
    </lineage>
</organism>
<dbReference type="InterPro" id="IPR024790">
    <property type="entry name" value="APC4_long_dom"/>
</dbReference>
<accession>A0AAF0DBZ6</accession>
<evidence type="ECO:0000259" key="7">
    <source>
        <dbReference type="Pfam" id="PF12894"/>
    </source>
</evidence>
<feature type="region of interest" description="Disordered" evidence="6">
    <location>
        <begin position="777"/>
        <end position="799"/>
    </location>
</feature>
<dbReference type="EMBL" id="CP120627">
    <property type="protein sequence ID" value="WEW54712.1"/>
    <property type="molecule type" value="Genomic_DNA"/>
</dbReference>
<dbReference type="GO" id="GO:0034399">
    <property type="term" value="C:nuclear periphery"/>
    <property type="evidence" value="ECO:0007669"/>
    <property type="project" value="TreeGrafter"/>
</dbReference>
<dbReference type="Proteomes" id="UP001219355">
    <property type="component" value="Chromosome 1"/>
</dbReference>
<keyword evidence="5" id="KW-0131">Cell cycle</keyword>
<dbReference type="InterPro" id="IPR036322">
    <property type="entry name" value="WD40_repeat_dom_sf"/>
</dbReference>
<feature type="domain" description="Anaphase-promoting complex subunit 4 long" evidence="8">
    <location>
        <begin position="311"/>
        <end position="507"/>
    </location>
</feature>
<dbReference type="GO" id="GO:0005680">
    <property type="term" value="C:anaphase-promoting complex"/>
    <property type="evidence" value="ECO:0007669"/>
    <property type="project" value="InterPro"/>
</dbReference>
<dbReference type="PANTHER" id="PTHR13260:SF0">
    <property type="entry name" value="ANAPHASE-PROMOTING COMPLEX SUBUNIT 4"/>
    <property type="match status" value="1"/>
</dbReference>
<keyword evidence="3" id="KW-0498">Mitosis</keyword>
<dbReference type="PANTHER" id="PTHR13260">
    <property type="entry name" value="ANAPHASE PROMOTING COMPLEX SUBUNIT 4 APC4"/>
    <property type="match status" value="1"/>
</dbReference>
<dbReference type="Pfam" id="PF12894">
    <property type="entry name" value="ANAPC4_WD40"/>
    <property type="match status" value="1"/>
</dbReference>
<dbReference type="SUPFAM" id="SSF50978">
    <property type="entry name" value="WD40 repeat-like"/>
    <property type="match status" value="1"/>
</dbReference>
<dbReference type="GO" id="GO:0051301">
    <property type="term" value="P:cell division"/>
    <property type="evidence" value="ECO:0007669"/>
    <property type="project" value="UniProtKB-KW"/>
</dbReference>
<evidence type="ECO:0000256" key="5">
    <source>
        <dbReference type="ARBA" id="ARBA00023306"/>
    </source>
</evidence>
<feature type="region of interest" description="Disordered" evidence="6">
    <location>
        <begin position="857"/>
        <end position="896"/>
    </location>
</feature>
<gene>
    <name evidence="9" type="ORF">PRK78_000135</name>
</gene>
<keyword evidence="2" id="KW-0132">Cell division</keyword>
<dbReference type="Gene3D" id="2.130.10.10">
    <property type="entry name" value="YVTN repeat-like/Quinoprotein amine dehydrogenase"/>
    <property type="match status" value="1"/>
</dbReference>
<evidence type="ECO:0000259" key="8">
    <source>
        <dbReference type="Pfam" id="PF12896"/>
    </source>
</evidence>
<reference evidence="9" key="1">
    <citation type="submission" date="2023-03" db="EMBL/GenBank/DDBJ databases">
        <title>Emydomyces testavorans Genome Sequence.</title>
        <authorList>
            <person name="Hoyer L."/>
        </authorList>
    </citation>
    <scope>NUCLEOTIDE SEQUENCE</scope>
    <source>
        <strain evidence="9">16-2883</strain>
    </source>
</reference>
<feature type="domain" description="Anaphase-promoting complex subunit 4-like WD40" evidence="7">
    <location>
        <begin position="40"/>
        <end position="153"/>
    </location>
</feature>
<name>A0AAF0DBZ6_9EURO</name>
<dbReference type="GO" id="GO:0031145">
    <property type="term" value="P:anaphase-promoting complex-dependent catabolic process"/>
    <property type="evidence" value="ECO:0007669"/>
    <property type="project" value="InterPro"/>
</dbReference>
<dbReference type="InterPro" id="IPR024789">
    <property type="entry name" value="APC4"/>
</dbReference>
<evidence type="ECO:0000313" key="10">
    <source>
        <dbReference type="Proteomes" id="UP001219355"/>
    </source>
</evidence>
<evidence type="ECO:0000256" key="1">
    <source>
        <dbReference type="ARBA" id="ARBA00016067"/>
    </source>
</evidence>
<evidence type="ECO:0000256" key="4">
    <source>
        <dbReference type="ARBA" id="ARBA00022786"/>
    </source>
</evidence>
<dbReference type="Pfam" id="PF12896">
    <property type="entry name" value="ANAPC4"/>
    <property type="match status" value="1"/>
</dbReference>